<comment type="cofactor">
    <cofactor evidence="8">
        <name>S-adenosyl-L-methionine</name>
        <dbReference type="ChEBI" id="CHEBI:59789"/>
    </cofactor>
    <text evidence="8">Binds 1 S-adenosyl-L-methionine per subunit.</text>
</comment>
<comment type="caution">
    <text evidence="8">Lacks conserved residue(s) required for the propagation of feature annotation.</text>
</comment>
<comment type="similarity">
    <text evidence="8">Belongs to the radical SAM superfamily. 7-carboxy-7-deazaguanine synthase family.</text>
</comment>
<evidence type="ECO:0000256" key="6">
    <source>
        <dbReference type="ARBA" id="ARBA00023014"/>
    </source>
</evidence>
<keyword evidence="5 8" id="KW-0408">Iron</keyword>
<dbReference type="SUPFAM" id="SSF102114">
    <property type="entry name" value="Radical SAM enzymes"/>
    <property type="match status" value="1"/>
</dbReference>
<feature type="binding site" evidence="8">
    <location>
        <begin position="40"/>
        <end position="42"/>
    </location>
    <ligand>
        <name>S-adenosyl-L-methionine</name>
        <dbReference type="ChEBI" id="CHEBI:59789"/>
    </ligand>
</feature>
<feature type="binding site" evidence="8">
    <location>
        <begin position="15"/>
        <end position="17"/>
    </location>
    <ligand>
        <name>substrate</name>
    </ligand>
</feature>
<keyword evidence="8" id="KW-0671">Queuosine biosynthesis</keyword>
<dbReference type="InterPro" id="IPR024924">
    <property type="entry name" value="7-CO-7-deazaguanine_synth-like"/>
</dbReference>
<feature type="binding site" evidence="8">
    <location>
        <position position="76"/>
    </location>
    <ligand>
        <name>substrate</name>
    </ligand>
</feature>
<keyword evidence="11" id="KW-1185">Reference proteome</keyword>
<evidence type="ECO:0000256" key="7">
    <source>
        <dbReference type="ARBA" id="ARBA00023239"/>
    </source>
</evidence>
<evidence type="ECO:0000256" key="8">
    <source>
        <dbReference type="HAMAP-Rule" id="MF_00917"/>
    </source>
</evidence>
<dbReference type="InterPro" id="IPR013785">
    <property type="entry name" value="Aldolase_TIM"/>
</dbReference>
<keyword evidence="4 8" id="KW-0460">Magnesium</keyword>
<dbReference type="EC" id="4.3.99.3" evidence="8"/>
<dbReference type="PIRSF" id="PIRSF000370">
    <property type="entry name" value="QueE"/>
    <property type="match status" value="1"/>
</dbReference>
<keyword evidence="6 8" id="KW-0411">Iron-sulfur</keyword>
<keyword evidence="1 8" id="KW-0004">4Fe-4S</keyword>
<feature type="binding site" evidence="8">
    <location>
        <position position="78"/>
    </location>
    <ligand>
        <name>S-adenosyl-L-methionine</name>
        <dbReference type="ChEBI" id="CHEBI:59789"/>
    </ligand>
</feature>
<dbReference type="Proteomes" id="UP001341820">
    <property type="component" value="Unassembled WGS sequence"/>
</dbReference>
<keyword evidence="7 8" id="KW-0456">Lyase</keyword>
<proteinExistence type="inferred from homology"/>
<gene>
    <name evidence="8" type="primary">queE</name>
    <name evidence="10" type="ORF">P5F74_01115</name>
</gene>
<comment type="cofactor">
    <cofactor evidence="8">
        <name>[4Fe-4S] cluster</name>
        <dbReference type="ChEBI" id="CHEBI:49883"/>
    </cofactor>
    <text evidence="8">Binds 1 [4Fe-4S] cluster. The cluster is coordinated with 3 cysteines and an exchangeable S-adenosyl-L-methionine.</text>
</comment>
<feature type="binding site" evidence="8">
    <location>
        <position position="38"/>
    </location>
    <ligand>
        <name>[4Fe-4S] cluster</name>
        <dbReference type="ChEBI" id="CHEBI:49883"/>
        <note>4Fe-4S-S-AdoMet</note>
    </ligand>
</feature>
<keyword evidence="3 8" id="KW-0479">Metal-binding</keyword>
<reference evidence="10 11" key="1">
    <citation type="submission" date="2023-03" db="EMBL/GenBank/DDBJ databases">
        <title>Bacillus Genome Sequencing.</title>
        <authorList>
            <person name="Dunlap C."/>
        </authorList>
    </citation>
    <scope>NUCLEOTIDE SEQUENCE [LARGE SCALE GENOMIC DNA]</scope>
    <source>
        <strain evidence="10 11">B-4107</strain>
    </source>
</reference>
<feature type="binding site" evidence="8">
    <location>
        <position position="43"/>
    </location>
    <ligand>
        <name>Mg(2+)</name>
        <dbReference type="ChEBI" id="CHEBI:18420"/>
    </ligand>
</feature>
<dbReference type="InterPro" id="IPR007197">
    <property type="entry name" value="rSAM"/>
</dbReference>
<evidence type="ECO:0000256" key="1">
    <source>
        <dbReference type="ARBA" id="ARBA00022485"/>
    </source>
</evidence>
<name>A0ABU6NEV9_9BACI</name>
<feature type="binding site" evidence="8">
    <location>
        <position position="30"/>
    </location>
    <ligand>
        <name>substrate</name>
    </ligand>
</feature>
<dbReference type="PANTHER" id="PTHR42836">
    <property type="entry name" value="7-CARBOXY-7-DEAZAGUANINE SYNTHASE"/>
    <property type="match status" value="1"/>
</dbReference>
<feature type="binding site" evidence="8">
    <location>
        <position position="41"/>
    </location>
    <ligand>
        <name>[4Fe-4S] cluster</name>
        <dbReference type="ChEBI" id="CHEBI:49883"/>
        <note>4Fe-4S-S-AdoMet</note>
    </ligand>
</feature>
<evidence type="ECO:0000256" key="4">
    <source>
        <dbReference type="ARBA" id="ARBA00022842"/>
    </source>
</evidence>
<evidence type="ECO:0000313" key="11">
    <source>
        <dbReference type="Proteomes" id="UP001341820"/>
    </source>
</evidence>
<comment type="caution">
    <text evidence="10">The sequence shown here is derived from an EMBL/GenBank/DDBJ whole genome shotgun (WGS) entry which is preliminary data.</text>
</comment>
<evidence type="ECO:0000259" key="9">
    <source>
        <dbReference type="PROSITE" id="PS51918"/>
    </source>
</evidence>
<dbReference type="PANTHER" id="PTHR42836:SF1">
    <property type="entry name" value="7-CARBOXY-7-DEAZAGUANINE SYNTHASE"/>
    <property type="match status" value="1"/>
</dbReference>
<organism evidence="10 11">
    <name type="scientific">Shouchella miscanthi</name>
    <dbReference type="NCBI Taxonomy" id="2598861"/>
    <lineage>
        <taxon>Bacteria</taxon>
        <taxon>Bacillati</taxon>
        <taxon>Bacillota</taxon>
        <taxon>Bacilli</taxon>
        <taxon>Bacillales</taxon>
        <taxon>Bacillaceae</taxon>
        <taxon>Shouchella</taxon>
    </lineage>
</organism>
<dbReference type="InterPro" id="IPR058240">
    <property type="entry name" value="rSAM_sf"/>
</dbReference>
<feature type="binding site" evidence="8">
    <location>
        <position position="34"/>
    </location>
    <ligand>
        <name>[4Fe-4S] cluster</name>
        <dbReference type="ChEBI" id="CHEBI:49883"/>
        <note>4Fe-4S-S-AdoMet</note>
    </ligand>
</feature>
<sequence>MEERKIPMVEIFETIEGEGTNAGFATTFIRLFGCNLRCTWCDTPYSYTPAKPEFYSTIEQIIRTVDEYKNPKICLTGGEPLLSSINSTNLLNSLSEKDYIDDIHVETNGAINLKKYHEVRLNNKNWLKKVRFIVDYKLPDSGENEKMIHDNFDYLNRSDEVKFVIASDEDFNFAVNVLNKYHKDGLPLFSPVWESMPPSKLAAKILKTQLTKVKLNLQLHKIIWDPQKRGV</sequence>
<protein>
    <recommendedName>
        <fullName evidence="8">7-carboxy-7-deazaguanine synthase</fullName>
        <shortName evidence="8">CDG synthase</shortName>
        <ecNumber evidence="8">4.3.99.3</ecNumber>
    </recommendedName>
    <alternativeName>
        <fullName evidence="8">Queuosine biosynthesis protein QueE</fullName>
    </alternativeName>
</protein>
<comment type="catalytic activity">
    <reaction evidence="8">
        <text>6-carboxy-5,6,7,8-tetrahydropterin + H(+) = 7-carboxy-7-carbaguanine + NH4(+)</text>
        <dbReference type="Rhea" id="RHEA:27974"/>
        <dbReference type="ChEBI" id="CHEBI:15378"/>
        <dbReference type="ChEBI" id="CHEBI:28938"/>
        <dbReference type="ChEBI" id="CHEBI:61032"/>
        <dbReference type="ChEBI" id="CHEBI:61036"/>
        <dbReference type="EC" id="4.3.99.3"/>
    </reaction>
</comment>
<dbReference type="Gene3D" id="3.20.20.70">
    <property type="entry name" value="Aldolase class I"/>
    <property type="match status" value="1"/>
</dbReference>
<keyword evidence="2 8" id="KW-0949">S-adenosyl-L-methionine</keyword>
<dbReference type="Pfam" id="PF04055">
    <property type="entry name" value="Radical_SAM"/>
    <property type="match status" value="1"/>
</dbReference>
<dbReference type="EMBL" id="JAROAS010000001">
    <property type="protein sequence ID" value="MED4126732.1"/>
    <property type="molecule type" value="Genomic_DNA"/>
</dbReference>
<dbReference type="PROSITE" id="PS51918">
    <property type="entry name" value="RADICAL_SAM"/>
    <property type="match status" value="1"/>
</dbReference>
<dbReference type="HAMAP" id="MF_00917">
    <property type="entry name" value="QueE"/>
    <property type="match status" value="1"/>
</dbReference>
<evidence type="ECO:0000256" key="3">
    <source>
        <dbReference type="ARBA" id="ARBA00022723"/>
    </source>
</evidence>
<dbReference type="SFLD" id="SFLDS00029">
    <property type="entry name" value="Radical_SAM"/>
    <property type="match status" value="1"/>
</dbReference>
<comment type="cofactor">
    <cofactor evidence="8">
        <name>Mg(2+)</name>
        <dbReference type="ChEBI" id="CHEBI:18420"/>
    </cofactor>
</comment>
<comment type="function">
    <text evidence="8">Catalyzes the complex heterocyclic radical-mediated conversion of 6-carboxy-5,6,7,8-tetrahydropterin (CPH4) to 7-carboxy-7-deazaguanine (CDG), a step common to the biosynthetic pathways of all 7-deazapurine-containing compounds.</text>
</comment>
<evidence type="ECO:0000313" key="10">
    <source>
        <dbReference type="EMBL" id="MED4126732.1"/>
    </source>
</evidence>
<evidence type="ECO:0000256" key="2">
    <source>
        <dbReference type="ARBA" id="ARBA00022691"/>
    </source>
</evidence>
<dbReference type="CDD" id="cd01335">
    <property type="entry name" value="Radical_SAM"/>
    <property type="match status" value="1"/>
</dbReference>
<accession>A0ABU6NEV9</accession>
<evidence type="ECO:0000256" key="5">
    <source>
        <dbReference type="ARBA" id="ARBA00023004"/>
    </source>
</evidence>
<comment type="subunit">
    <text evidence="8">Homodimer.</text>
</comment>
<feature type="domain" description="Radical SAM core" evidence="9">
    <location>
        <begin position="21"/>
        <end position="226"/>
    </location>
</feature>
<dbReference type="RefSeq" id="WP_328235972.1">
    <property type="nucleotide sequence ID" value="NZ_JAROAS010000001.1"/>
</dbReference>
<comment type="pathway">
    <text evidence="8">Purine metabolism; 7-cyano-7-deazaguanine biosynthesis.</text>
</comment>